<dbReference type="SUPFAM" id="SSF52540">
    <property type="entry name" value="P-loop containing nucleoside triphosphate hydrolases"/>
    <property type="match status" value="1"/>
</dbReference>
<dbReference type="PROSITE" id="PS50045">
    <property type="entry name" value="SIGMA54_INTERACT_4"/>
    <property type="match status" value="1"/>
</dbReference>
<dbReference type="Pfam" id="PF02954">
    <property type="entry name" value="HTH_8"/>
    <property type="match status" value="1"/>
</dbReference>
<gene>
    <name evidence="7" type="ORF">ALQ42_05314</name>
</gene>
<dbReference type="AlphaFoldDB" id="A0A3M3UGC7"/>
<dbReference type="CDD" id="cd00009">
    <property type="entry name" value="AAA"/>
    <property type="match status" value="1"/>
</dbReference>
<evidence type="ECO:0000313" key="8">
    <source>
        <dbReference type="Proteomes" id="UP000273536"/>
    </source>
</evidence>
<evidence type="ECO:0000256" key="4">
    <source>
        <dbReference type="ARBA" id="ARBA00023125"/>
    </source>
</evidence>
<dbReference type="InterPro" id="IPR058031">
    <property type="entry name" value="AAA_lid_NorR"/>
</dbReference>
<keyword evidence="1" id="KW-0547">Nucleotide-binding</keyword>
<dbReference type="GO" id="GO:0005524">
    <property type="term" value="F:ATP binding"/>
    <property type="evidence" value="ECO:0007669"/>
    <property type="project" value="UniProtKB-KW"/>
</dbReference>
<dbReference type="PROSITE" id="PS00688">
    <property type="entry name" value="SIGMA54_INTERACT_3"/>
    <property type="match status" value="1"/>
</dbReference>
<dbReference type="InterPro" id="IPR027417">
    <property type="entry name" value="P-loop_NTPase"/>
</dbReference>
<keyword evidence="2" id="KW-0067">ATP-binding</keyword>
<evidence type="ECO:0000313" key="7">
    <source>
        <dbReference type="EMBL" id="RMO32291.1"/>
    </source>
</evidence>
<evidence type="ECO:0000256" key="3">
    <source>
        <dbReference type="ARBA" id="ARBA00023015"/>
    </source>
</evidence>
<evidence type="ECO:0000256" key="5">
    <source>
        <dbReference type="ARBA" id="ARBA00023163"/>
    </source>
</evidence>
<dbReference type="InterPro" id="IPR025944">
    <property type="entry name" value="Sigma_54_int_dom_CS"/>
</dbReference>
<keyword evidence="5" id="KW-0804">Transcription</keyword>
<dbReference type="InterPro" id="IPR025943">
    <property type="entry name" value="Sigma_54_int_dom_ATP-bd_2"/>
</dbReference>
<evidence type="ECO:0000256" key="1">
    <source>
        <dbReference type="ARBA" id="ARBA00022741"/>
    </source>
</evidence>
<dbReference type="InterPro" id="IPR002078">
    <property type="entry name" value="Sigma_54_int"/>
</dbReference>
<evidence type="ECO:0000256" key="2">
    <source>
        <dbReference type="ARBA" id="ARBA00022840"/>
    </source>
</evidence>
<evidence type="ECO:0000259" key="6">
    <source>
        <dbReference type="PROSITE" id="PS50045"/>
    </source>
</evidence>
<dbReference type="InterPro" id="IPR025662">
    <property type="entry name" value="Sigma_54_int_dom_ATP-bd_1"/>
</dbReference>
<dbReference type="InterPro" id="IPR003593">
    <property type="entry name" value="AAA+_ATPase"/>
</dbReference>
<reference evidence="7 8" key="1">
    <citation type="submission" date="2018-08" db="EMBL/GenBank/DDBJ databases">
        <title>Recombination of ecologically and evolutionarily significant loci maintains genetic cohesion in the Pseudomonas syringae species complex.</title>
        <authorList>
            <person name="Dillon M."/>
            <person name="Thakur S."/>
            <person name="Almeida R.N.D."/>
            <person name="Weir B.S."/>
            <person name="Guttman D.S."/>
        </authorList>
    </citation>
    <scope>NUCLEOTIDE SEQUENCE [LARGE SCALE GENOMIC DNA]</scope>
    <source>
        <strain evidence="7 8">ICMP 6372</strain>
    </source>
</reference>
<dbReference type="Gene3D" id="3.40.50.300">
    <property type="entry name" value="P-loop containing nucleotide triphosphate hydrolases"/>
    <property type="match status" value="1"/>
</dbReference>
<dbReference type="PANTHER" id="PTHR32071:SF57">
    <property type="entry name" value="C4-DICARBOXYLATE TRANSPORT TRANSCRIPTIONAL REGULATORY PROTEIN DCTD"/>
    <property type="match status" value="1"/>
</dbReference>
<keyword evidence="3" id="KW-0805">Transcription regulation</keyword>
<dbReference type="GO" id="GO:0006355">
    <property type="term" value="P:regulation of DNA-templated transcription"/>
    <property type="evidence" value="ECO:0007669"/>
    <property type="project" value="InterPro"/>
</dbReference>
<dbReference type="Gene3D" id="1.10.8.60">
    <property type="match status" value="1"/>
</dbReference>
<dbReference type="InterPro" id="IPR002197">
    <property type="entry name" value="HTH_Fis"/>
</dbReference>
<feature type="domain" description="Sigma-54 factor interaction" evidence="6">
    <location>
        <begin position="125"/>
        <end position="339"/>
    </location>
</feature>
<proteinExistence type="predicted"/>
<sequence length="404" mass="43836">MAGQRARTEIRSQAVCIGVPAAGGRANGCARSGDRSAHADARDRKDAYSGCVETASTQCRRRASGARTAETYALPPHEGVGSCCIDRSNGWSPKSLCLGGHVMDLDEGFDDDLDEERVPNLGIVAESISQLGIDVLLSGETGTGKDTIAQRIHTISGRKGRLVAMNCAAIPESLAESELFGVVSGAYTGADRSRVGYIEAAQGGTLYLDEIDSMPLSLQAKLLRVLETRALERLGSTSTIKLDVCVIASAQSSLDDAVEQGKFRRDLYFRLNVLTLQLPPLRTQPERILPLFKRFMAAAAKELNVASADVCPLLQQVLLGHEWPGNIRELKAAAKRHVLGFPVLGVDPQSEEHLACGLKSQLRAIEKALIQQSLKRHRNCIDAASLELDMPRRTLYRRIKELQI</sequence>
<dbReference type="Proteomes" id="UP000273536">
    <property type="component" value="Unassembled WGS sequence"/>
</dbReference>
<dbReference type="FunFam" id="3.40.50.300:FF:000006">
    <property type="entry name" value="DNA-binding transcriptional regulator NtrC"/>
    <property type="match status" value="1"/>
</dbReference>
<dbReference type="GO" id="GO:0043565">
    <property type="term" value="F:sequence-specific DNA binding"/>
    <property type="evidence" value="ECO:0007669"/>
    <property type="project" value="InterPro"/>
</dbReference>
<dbReference type="PANTHER" id="PTHR32071">
    <property type="entry name" value="TRANSCRIPTIONAL REGULATORY PROTEIN"/>
    <property type="match status" value="1"/>
</dbReference>
<dbReference type="EMBL" id="RBPS01000304">
    <property type="protein sequence ID" value="RMO32291.1"/>
    <property type="molecule type" value="Genomic_DNA"/>
</dbReference>
<dbReference type="PROSITE" id="PS00675">
    <property type="entry name" value="SIGMA54_INTERACT_1"/>
    <property type="match status" value="1"/>
</dbReference>
<comment type="caution">
    <text evidence="7">The sequence shown here is derived from an EMBL/GenBank/DDBJ whole genome shotgun (WGS) entry which is preliminary data.</text>
</comment>
<dbReference type="Pfam" id="PF00158">
    <property type="entry name" value="Sigma54_activat"/>
    <property type="match status" value="1"/>
</dbReference>
<name>A0A3M3UGC7_PSESG</name>
<accession>A0A3M3UGC7</accession>
<organism evidence="7 8">
    <name type="scientific">Pseudomonas savastanoi pv. glycinea</name>
    <name type="common">Pseudomonas syringae pv. glycinea</name>
    <dbReference type="NCBI Taxonomy" id="318"/>
    <lineage>
        <taxon>Bacteria</taxon>
        <taxon>Pseudomonadati</taxon>
        <taxon>Pseudomonadota</taxon>
        <taxon>Gammaproteobacteria</taxon>
        <taxon>Pseudomonadales</taxon>
        <taxon>Pseudomonadaceae</taxon>
        <taxon>Pseudomonas</taxon>
    </lineage>
</organism>
<dbReference type="Pfam" id="PF25601">
    <property type="entry name" value="AAA_lid_14"/>
    <property type="match status" value="1"/>
</dbReference>
<dbReference type="PROSITE" id="PS00676">
    <property type="entry name" value="SIGMA54_INTERACT_2"/>
    <property type="match status" value="1"/>
</dbReference>
<dbReference type="SUPFAM" id="SSF46689">
    <property type="entry name" value="Homeodomain-like"/>
    <property type="match status" value="1"/>
</dbReference>
<dbReference type="InterPro" id="IPR009057">
    <property type="entry name" value="Homeodomain-like_sf"/>
</dbReference>
<protein>
    <submittedName>
        <fullName evidence="7">Type III transcriptional regulator HrpS</fullName>
    </submittedName>
</protein>
<dbReference type="SMART" id="SM00382">
    <property type="entry name" value="AAA"/>
    <property type="match status" value="1"/>
</dbReference>
<keyword evidence="4" id="KW-0238">DNA-binding</keyword>
<dbReference type="Gene3D" id="1.10.10.60">
    <property type="entry name" value="Homeodomain-like"/>
    <property type="match status" value="1"/>
</dbReference>